<dbReference type="AlphaFoldDB" id="A0A540L944"/>
<protein>
    <submittedName>
        <fullName evidence="2">Uncharacterized protein</fullName>
    </submittedName>
</protein>
<dbReference type="EMBL" id="VIEB01000698">
    <property type="protein sequence ID" value="TQD82990.1"/>
    <property type="molecule type" value="Genomic_DNA"/>
</dbReference>
<evidence type="ECO:0000256" key="1">
    <source>
        <dbReference type="SAM" id="MobiDB-lite"/>
    </source>
</evidence>
<accession>A0A540L944</accession>
<reference evidence="2 3" key="1">
    <citation type="journal article" date="2019" name="G3 (Bethesda)">
        <title>Sequencing of a Wild Apple (Malus baccata) Genome Unravels the Differences Between Cultivated and Wild Apple Species Regarding Disease Resistance and Cold Tolerance.</title>
        <authorList>
            <person name="Chen X."/>
        </authorList>
    </citation>
    <scope>NUCLEOTIDE SEQUENCE [LARGE SCALE GENOMIC DNA]</scope>
    <source>
        <strain evidence="3">cv. Shandingzi</strain>
        <tissue evidence="2">Leaves</tissue>
    </source>
</reference>
<feature type="compositionally biased region" description="Basic and acidic residues" evidence="1">
    <location>
        <begin position="63"/>
        <end position="85"/>
    </location>
</feature>
<evidence type="ECO:0000313" key="2">
    <source>
        <dbReference type="EMBL" id="TQD82990.1"/>
    </source>
</evidence>
<comment type="caution">
    <text evidence="2">The sequence shown here is derived from an EMBL/GenBank/DDBJ whole genome shotgun (WGS) entry which is preliminary data.</text>
</comment>
<sequence>MLMLWEVDEQEIERKKKTLPPNYFPFRFLPSLLDFTDRDPMAPVPNTRPDGDDEDPRPTKQPRLGEAEDSKEEKPKPEPDTDPNHRIQLNNHGLLRQKMNLLVPKNLSLEIAIVPP</sequence>
<gene>
    <name evidence="2" type="ORF">C1H46_031459</name>
</gene>
<proteinExistence type="predicted"/>
<organism evidence="2 3">
    <name type="scientific">Malus baccata</name>
    <name type="common">Siberian crab apple</name>
    <name type="synonym">Pyrus baccata</name>
    <dbReference type="NCBI Taxonomy" id="106549"/>
    <lineage>
        <taxon>Eukaryota</taxon>
        <taxon>Viridiplantae</taxon>
        <taxon>Streptophyta</taxon>
        <taxon>Embryophyta</taxon>
        <taxon>Tracheophyta</taxon>
        <taxon>Spermatophyta</taxon>
        <taxon>Magnoliopsida</taxon>
        <taxon>eudicotyledons</taxon>
        <taxon>Gunneridae</taxon>
        <taxon>Pentapetalae</taxon>
        <taxon>rosids</taxon>
        <taxon>fabids</taxon>
        <taxon>Rosales</taxon>
        <taxon>Rosaceae</taxon>
        <taxon>Amygdaloideae</taxon>
        <taxon>Maleae</taxon>
        <taxon>Malus</taxon>
    </lineage>
</organism>
<keyword evidence="3" id="KW-1185">Reference proteome</keyword>
<name>A0A540L944_MALBA</name>
<feature type="region of interest" description="Disordered" evidence="1">
    <location>
        <begin position="35"/>
        <end position="93"/>
    </location>
</feature>
<dbReference type="Proteomes" id="UP000315295">
    <property type="component" value="Unassembled WGS sequence"/>
</dbReference>
<evidence type="ECO:0000313" key="3">
    <source>
        <dbReference type="Proteomes" id="UP000315295"/>
    </source>
</evidence>